<dbReference type="RefSeq" id="WP_272180396.1">
    <property type="nucleotide sequence ID" value="NZ_JAQOMS010000002.1"/>
</dbReference>
<organism evidence="2 3">
    <name type="scientific">Psychrosphaera algicola</name>
    <dbReference type="NCBI Taxonomy" id="3023714"/>
    <lineage>
        <taxon>Bacteria</taxon>
        <taxon>Pseudomonadati</taxon>
        <taxon>Pseudomonadota</taxon>
        <taxon>Gammaproteobacteria</taxon>
        <taxon>Alteromonadales</taxon>
        <taxon>Pseudoalteromonadaceae</taxon>
        <taxon>Psychrosphaera</taxon>
    </lineage>
</organism>
<keyword evidence="3" id="KW-1185">Reference proteome</keyword>
<name>A0ABT5FBA4_9GAMM</name>
<keyword evidence="1" id="KW-0732">Signal</keyword>
<dbReference type="Proteomes" id="UP001528411">
    <property type="component" value="Unassembled WGS sequence"/>
</dbReference>
<dbReference type="EMBL" id="JAQOMS010000002">
    <property type="protein sequence ID" value="MDC2888828.1"/>
    <property type="molecule type" value="Genomic_DNA"/>
</dbReference>
<accession>A0ABT5FBA4</accession>
<proteinExistence type="predicted"/>
<reference evidence="2 3" key="1">
    <citation type="submission" date="2023-01" db="EMBL/GenBank/DDBJ databases">
        <title>Psychrosphaera sp. nov., isolated from marine algae.</title>
        <authorList>
            <person name="Bayburt H."/>
            <person name="Choi B.J."/>
            <person name="Kim J.M."/>
            <person name="Choi D.G."/>
            <person name="Jeon C.O."/>
        </authorList>
    </citation>
    <scope>NUCLEOTIDE SEQUENCE [LARGE SCALE GENOMIC DNA]</scope>
    <source>
        <strain evidence="2 3">G1-22</strain>
    </source>
</reference>
<gene>
    <name evidence="2" type="ORF">PN838_08600</name>
</gene>
<evidence type="ECO:0000313" key="3">
    <source>
        <dbReference type="Proteomes" id="UP001528411"/>
    </source>
</evidence>
<evidence type="ECO:0000256" key="1">
    <source>
        <dbReference type="SAM" id="SignalP"/>
    </source>
</evidence>
<evidence type="ECO:0000313" key="2">
    <source>
        <dbReference type="EMBL" id="MDC2888828.1"/>
    </source>
</evidence>
<comment type="caution">
    <text evidence="2">The sequence shown here is derived from an EMBL/GenBank/DDBJ whole genome shotgun (WGS) entry which is preliminary data.</text>
</comment>
<feature type="signal peptide" evidence="1">
    <location>
        <begin position="1"/>
        <end position="22"/>
    </location>
</feature>
<sequence length="73" mass="7849">MKILKTLTPLLLCFLFSKNALAADSPYELAVCGANPTPETTGSVEPPSTGWIVQSGTSWCFVQGSIVITCWKE</sequence>
<feature type="chain" id="PRO_5047373260" evidence="1">
    <location>
        <begin position="23"/>
        <end position="73"/>
    </location>
</feature>
<protein>
    <submittedName>
        <fullName evidence="2">Uncharacterized protein</fullName>
    </submittedName>
</protein>